<keyword evidence="2" id="KW-0433">Leucine-rich repeat</keyword>
<dbReference type="InterPro" id="IPR015943">
    <property type="entry name" value="WD40/YVTN_repeat-like_dom_sf"/>
</dbReference>
<keyword evidence="3" id="KW-0812">Transmembrane</keyword>
<dbReference type="PANTHER" id="PTHR48060">
    <property type="entry name" value="DNA DAMAGE-REPAIR/TOLERATION PROTEIN DRT100"/>
    <property type="match status" value="1"/>
</dbReference>
<dbReference type="SMART" id="SM00365">
    <property type="entry name" value="LRR_SD22"/>
    <property type="match status" value="6"/>
</dbReference>
<dbReference type="FunFam" id="3.80.10.10:FF:000129">
    <property type="entry name" value="Leucine-rich repeat receptor-like kinase"/>
    <property type="match status" value="1"/>
</dbReference>
<dbReference type="EMBL" id="AP014633">
    <property type="protein sequence ID" value="BAP55221.1"/>
    <property type="molecule type" value="Genomic_DNA"/>
</dbReference>
<dbReference type="InterPro" id="IPR003591">
    <property type="entry name" value="Leu-rich_rpt_typical-subtyp"/>
</dbReference>
<evidence type="ECO:0000313" key="11">
    <source>
        <dbReference type="Proteomes" id="UP000031623"/>
    </source>
</evidence>
<feature type="chain" id="PRO_5001853406" description="Disease resistance R13L4/SHOC-2-like LRR domain-containing protein" evidence="8">
    <location>
        <begin position="29"/>
        <end position="644"/>
    </location>
</feature>
<evidence type="ECO:0000256" key="8">
    <source>
        <dbReference type="SAM" id="SignalP"/>
    </source>
</evidence>
<keyword evidence="5" id="KW-0677">Repeat</keyword>
<dbReference type="Pfam" id="PF13855">
    <property type="entry name" value="LRR_8"/>
    <property type="match status" value="1"/>
</dbReference>
<dbReference type="PROSITE" id="PS51450">
    <property type="entry name" value="LRR"/>
    <property type="match status" value="1"/>
</dbReference>
<dbReference type="InterPro" id="IPR055414">
    <property type="entry name" value="LRR_R13L4/SHOC2-like"/>
</dbReference>
<dbReference type="PRINTS" id="PR00019">
    <property type="entry name" value="LEURICHRPT"/>
</dbReference>
<dbReference type="SMART" id="SM00369">
    <property type="entry name" value="LRR_TYP"/>
    <property type="match status" value="11"/>
</dbReference>
<dbReference type="Proteomes" id="UP000031623">
    <property type="component" value="Chromosome"/>
</dbReference>
<dbReference type="InterPro" id="IPR053211">
    <property type="entry name" value="DNA_repair-toleration"/>
</dbReference>
<protein>
    <recommendedName>
        <fullName evidence="9">Disease resistance R13L4/SHOC-2-like LRR domain-containing protein</fullName>
    </recommendedName>
</protein>
<organism evidence="10 11">
    <name type="scientific">Thioploca ingrica</name>
    <dbReference type="NCBI Taxonomy" id="40754"/>
    <lineage>
        <taxon>Bacteria</taxon>
        <taxon>Pseudomonadati</taxon>
        <taxon>Pseudomonadota</taxon>
        <taxon>Gammaproteobacteria</taxon>
        <taxon>Thiotrichales</taxon>
        <taxon>Thiotrichaceae</taxon>
        <taxon>Thioploca</taxon>
    </lineage>
</organism>
<dbReference type="HOGENOM" id="CLU_425085_0_0_6"/>
<evidence type="ECO:0000259" key="9">
    <source>
        <dbReference type="Pfam" id="PF23598"/>
    </source>
</evidence>
<dbReference type="InterPro" id="IPR032675">
    <property type="entry name" value="LRR_dom_sf"/>
</dbReference>
<proteinExistence type="predicted"/>
<feature type="signal peptide" evidence="8">
    <location>
        <begin position="1"/>
        <end position="28"/>
    </location>
</feature>
<evidence type="ECO:0000256" key="3">
    <source>
        <dbReference type="ARBA" id="ARBA00022692"/>
    </source>
</evidence>
<dbReference type="KEGG" id="tig:THII_0924"/>
<feature type="domain" description="Disease resistance R13L4/SHOC-2-like LRR" evidence="9">
    <location>
        <begin position="171"/>
        <end position="308"/>
    </location>
</feature>
<dbReference type="GO" id="GO:0030313">
    <property type="term" value="C:cell envelope"/>
    <property type="evidence" value="ECO:0007669"/>
    <property type="project" value="UniProtKB-SubCell"/>
</dbReference>
<dbReference type="SUPFAM" id="SSF50969">
    <property type="entry name" value="YVTN repeat-like/Quinoprotein amine dehydrogenase"/>
    <property type="match status" value="1"/>
</dbReference>
<dbReference type="PANTHER" id="PTHR48060:SF21">
    <property type="entry name" value="L DOMAIN-LIKE PROTEIN"/>
    <property type="match status" value="1"/>
</dbReference>
<dbReference type="STRING" id="40754.THII_0924"/>
<dbReference type="Gene3D" id="3.80.10.10">
    <property type="entry name" value="Ribonuclease Inhibitor"/>
    <property type="match status" value="2"/>
</dbReference>
<keyword evidence="7" id="KW-0472">Membrane</keyword>
<evidence type="ECO:0000256" key="5">
    <source>
        <dbReference type="ARBA" id="ARBA00022737"/>
    </source>
</evidence>
<dbReference type="InterPro" id="IPR011044">
    <property type="entry name" value="Quino_amine_DH_bsu"/>
</dbReference>
<dbReference type="Gene3D" id="2.130.10.10">
    <property type="entry name" value="YVTN repeat-like/Quinoprotein amine dehydrogenase"/>
    <property type="match status" value="1"/>
</dbReference>
<accession>A0A090BUJ6</accession>
<dbReference type="SUPFAM" id="SSF52047">
    <property type="entry name" value="RNI-like"/>
    <property type="match status" value="1"/>
</dbReference>
<comment type="subcellular location">
    <subcellularLocation>
        <location evidence="1">Membrane</location>
    </subcellularLocation>
</comment>
<sequence>MPNTACLNNQLLLKFLGLILFISPLALAQATTQCSTVTAIPITECEVLLTLYNQTNGTSWQKNTGWNENNTPCQWWGVTCDNGYVTKLYLENNNLNGSIPDSLGYLNQLQELSLSKNQLSGSIPDSLGQLKRLKILYLSGNHLEGFIPNSLGDLMNLQGLYLNSNQLNGSIPESLGNLDLLQTLSLNNNQLNAVIPDSLGNLSHLQGLDLSHNQITGSIPRPLINLKKLQRLKLDHNQLSGALPDWLEKLSDLQWLVLNDNQLSGSIPDSLGNLNYLQVLYLDNNQLTGSIPESLGNLANLQQLVLENNQLSGTVPETLGNLNNLQDLYLSNNELCGDIPPTLMNLTGLSYLSLDDNHLTYADSNLFNWINNLNSDWASTQTPCLKNSPAKLNPQVTEPNPPTKENSTCLLYALQDEGLNNTQFFTVDPQKNFAVTPLGNVHPEYDIEDMDILSATTEIYASSGDDAQANHEKGYIYQVNPANGELTPVCSTGLGKVSAISFYPNSQDLWIWAGGKGLFVIDLKQINNGVCHPQEIFRYSAQVEGITWDPEGKILYGAKGTTLYKYFHDTGTVAKVCDNFPKGAEALEMSTDDSLLFAVHQAKDTSIHSFDINSCSIVDKADFPIKTPYNDIEGMAWTCHSNSK</sequence>
<evidence type="ECO:0000256" key="1">
    <source>
        <dbReference type="ARBA" id="ARBA00004370"/>
    </source>
</evidence>
<dbReference type="GO" id="GO:0016020">
    <property type="term" value="C:membrane"/>
    <property type="evidence" value="ECO:0007669"/>
    <property type="project" value="UniProtKB-SubCell"/>
</dbReference>
<dbReference type="FunFam" id="3.80.10.10:FF:000719">
    <property type="entry name" value="MDIS1-interacting receptor like kinase 2 isoform A"/>
    <property type="match status" value="1"/>
</dbReference>
<evidence type="ECO:0000256" key="7">
    <source>
        <dbReference type="ARBA" id="ARBA00023136"/>
    </source>
</evidence>
<dbReference type="Pfam" id="PF00560">
    <property type="entry name" value="LRR_1"/>
    <property type="match status" value="1"/>
</dbReference>
<dbReference type="InterPro" id="IPR001611">
    <property type="entry name" value="Leu-rich_rpt"/>
</dbReference>
<gene>
    <name evidence="10" type="ORF">THII_0924</name>
</gene>
<evidence type="ECO:0000256" key="2">
    <source>
        <dbReference type="ARBA" id="ARBA00022614"/>
    </source>
</evidence>
<keyword evidence="4 8" id="KW-0732">Signal</keyword>
<dbReference type="FunFam" id="3.80.10.10:FF:000383">
    <property type="entry name" value="Leucine-rich repeat receptor protein kinase EMS1"/>
    <property type="match status" value="1"/>
</dbReference>
<evidence type="ECO:0000256" key="4">
    <source>
        <dbReference type="ARBA" id="ARBA00022729"/>
    </source>
</evidence>
<evidence type="ECO:0000256" key="6">
    <source>
        <dbReference type="ARBA" id="ARBA00022989"/>
    </source>
</evidence>
<keyword evidence="11" id="KW-1185">Reference proteome</keyword>
<keyword evidence="6" id="KW-1133">Transmembrane helix</keyword>
<evidence type="ECO:0000313" key="10">
    <source>
        <dbReference type="EMBL" id="BAP55221.1"/>
    </source>
</evidence>
<dbReference type="AlphaFoldDB" id="A0A090BUJ6"/>
<name>A0A090BUJ6_9GAMM</name>
<reference evidence="10 11" key="1">
    <citation type="journal article" date="2014" name="ISME J.">
        <title>Ecophysiology of Thioploca ingrica as revealed by the complete genome sequence supplemented with proteomic evidence.</title>
        <authorList>
            <person name="Kojima H."/>
            <person name="Ogura Y."/>
            <person name="Yamamoto N."/>
            <person name="Togashi T."/>
            <person name="Mori H."/>
            <person name="Watanabe T."/>
            <person name="Nemoto F."/>
            <person name="Kurokawa K."/>
            <person name="Hayashi T."/>
            <person name="Fukui M."/>
        </authorList>
    </citation>
    <scope>NUCLEOTIDE SEQUENCE [LARGE SCALE GENOMIC DNA]</scope>
</reference>
<dbReference type="Pfam" id="PF23598">
    <property type="entry name" value="LRR_14"/>
    <property type="match status" value="1"/>
</dbReference>